<organism evidence="2">
    <name type="scientific">Neospora caninum (strain Liverpool)</name>
    <dbReference type="NCBI Taxonomy" id="572307"/>
    <lineage>
        <taxon>Eukaryota</taxon>
        <taxon>Sar</taxon>
        <taxon>Alveolata</taxon>
        <taxon>Apicomplexa</taxon>
        <taxon>Conoidasida</taxon>
        <taxon>Coccidia</taxon>
        <taxon>Eucoccidiorida</taxon>
        <taxon>Eimeriorina</taxon>
        <taxon>Sarcocystidae</taxon>
        <taxon>Neospora</taxon>
    </lineage>
</organism>
<evidence type="ECO:0000259" key="1">
    <source>
        <dbReference type="Pfam" id="PF02010"/>
    </source>
</evidence>
<dbReference type="Pfam" id="PF02010">
    <property type="entry name" value="REJ"/>
    <property type="match status" value="1"/>
</dbReference>
<evidence type="ECO:0000313" key="2">
    <source>
        <dbReference type="EMBL" id="CEL70532.1"/>
    </source>
</evidence>
<dbReference type="EMBL" id="LN714487">
    <property type="protein sequence ID" value="CEL70532.1"/>
    <property type="molecule type" value="Genomic_DNA"/>
</dbReference>
<name>A0A0F7UR37_NEOCL</name>
<dbReference type="AlphaFoldDB" id="A0A0F7UR37"/>
<accession>A0A0F7UR37</accession>
<reference evidence="2" key="1">
    <citation type="journal article" date="2015" name="PLoS ONE">
        <title>Comprehensive Evaluation of Toxoplasma gondii VEG and Neospora caninum LIV Genomes with Tachyzoite Stage Transcriptome and Proteome Defines Novel Transcript Features.</title>
        <authorList>
            <person name="Ramaprasad A."/>
            <person name="Mourier T."/>
            <person name="Naeem R."/>
            <person name="Malas T.B."/>
            <person name="Moussa E."/>
            <person name="Panigrahi A."/>
            <person name="Vermont S.J."/>
            <person name="Otto T.D."/>
            <person name="Wastling J."/>
            <person name="Pain A."/>
        </authorList>
    </citation>
    <scope>NUCLEOTIDE SEQUENCE</scope>
    <source>
        <strain evidence="2">Liverpool</strain>
    </source>
</reference>
<proteinExistence type="predicted"/>
<protein>
    <recommendedName>
        <fullName evidence="1">PKD/REJ-like domain-containing protein</fullName>
    </recommendedName>
</protein>
<sequence>MLASRSCPKCATPLQRVVNGHSGMVVDVPGEAIFEAAKIAKRANPSLSVFSYTLRVEWAYNWVEGSASVAYEPFVPYFSVPDGTVWTVKNDERRFAFTVGVYACTPYEKTIKWTVQSANDPRTAAELLEIDGNLTTMHFTVSLAPISLLPGERYSITLEVSYVDAPSYKGSTTIEIDVEQPRPPIAQLQMPDSVEACDTFQIDASASKSNAPDNRLEATWQCVSGCNAAINDVLRRQKNKLMFTVGSDVVFAMAKTHRDGNTGGSTFLLQIQLTLTNSYKVTSTATSTTRIAVHLQPPEITSLTPTAASVSHKSPYTMGVDLKFCNVAGAAENQGLDIRWTVKSKEDPRDLNQILQLSDEALSATFPAYSLKPAAAYTVSVAVTYLDDTRVKSYASFELQVRPAPGFPPVIQLQYPTVVRNCQPILLDATETTSSASEPGLTVSWACVTADCPREIKELAEAEKTLALTIPDDIVYGVVEQLLGSTASAESLKFTIVLEVKDRDMRTASASATLAVTKELAPPTVSPTTATSFELEPSQTATMGIAVAQCPHFPAGARPSTLVEWSVSPDGRPFKLQELVDIASSTPTTATTKAGSLVRGLAYTFEARAFYRGSETLASSAVFRVLVDKAGTVPPSVSLTGPEGVALTACEGFSVQSTASAGNTDDPTVKIYWICFDADCPAEYVEFLEHQANQPELLVPPAMVYKLAKANRQKHPTATTFMHRVGVVVLNSDRRQATDSVQVEIENYPASPTLQPAGPLNFNIDASETVTMAVAPTYCTHADDFAFTWEIKSEFENRPSTELLTESQNGYRATVEAGKLIGGVTYTVVVSLAYGDLPSPASLVFEITVAPPGTPAAHPTAVVTGPSNIQGACEPLTLSGTQSSAQTTDGVLLATWNCLGQCPSTFVKAARAGKELVLTMDAATVYHAVKEYKERNPLVTTFDVEFELTVTDSRQNTDRATTQVSLQSSLTPPTLRATSQQTLQIENQERVTLSAEVDYCEHVKTDTSSGLSVEWRSTSTDPRPFEDLFSVSDNQLIATAEPGSLHAGTDYTIKLQVAYEGNSRQHQSLEYTVLVQKATLFLSFNVDTLPEP</sequence>
<gene>
    <name evidence="2" type="ORF">BN1204_062150</name>
</gene>
<dbReference type="InterPro" id="IPR002859">
    <property type="entry name" value="PKD/REJ-like"/>
</dbReference>
<feature type="domain" description="PKD/REJ-like" evidence="1">
    <location>
        <begin position="333"/>
        <end position="613"/>
    </location>
</feature>